<evidence type="ECO:0000256" key="2">
    <source>
        <dbReference type="ARBA" id="ARBA00022692"/>
    </source>
</evidence>
<feature type="coiled-coil region" evidence="5">
    <location>
        <begin position="139"/>
        <end position="166"/>
    </location>
</feature>
<dbReference type="Pfam" id="PF00520">
    <property type="entry name" value="Ion_trans"/>
    <property type="match status" value="1"/>
</dbReference>
<feature type="transmembrane region" description="Helical" evidence="6">
    <location>
        <begin position="696"/>
        <end position="718"/>
    </location>
</feature>
<keyword evidence="3 6" id="KW-1133">Transmembrane helix</keyword>
<dbReference type="PANTHER" id="PTHR13715">
    <property type="entry name" value="RYANODINE RECEPTOR AND IP3 RECEPTOR"/>
    <property type="match status" value="1"/>
</dbReference>
<feature type="transmembrane region" description="Helical" evidence="6">
    <location>
        <begin position="658"/>
        <end position="676"/>
    </location>
</feature>
<dbReference type="InterPro" id="IPR015925">
    <property type="entry name" value="Ryanodine_IP3_receptor"/>
</dbReference>
<keyword evidence="2 6" id="KW-0812">Transmembrane</keyword>
<evidence type="ECO:0000259" key="8">
    <source>
        <dbReference type="Pfam" id="PF08454"/>
    </source>
</evidence>
<evidence type="ECO:0000256" key="3">
    <source>
        <dbReference type="ARBA" id="ARBA00022989"/>
    </source>
</evidence>
<feature type="domain" description="Ion transport" evidence="7">
    <location>
        <begin position="632"/>
        <end position="810"/>
    </location>
</feature>
<dbReference type="Proteomes" id="UP000785679">
    <property type="component" value="Unassembled WGS sequence"/>
</dbReference>
<evidence type="ECO:0008006" key="11">
    <source>
        <dbReference type="Google" id="ProtNLM"/>
    </source>
</evidence>
<dbReference type="GO" id="GO:0006816">
    <property type="term" value="P:calcium ion transport"/>
    <property type="evidence" value="ECO:0007669"/>
    <property type="project" value="InterPro"/>
</dbReference>
<dbReference type="InterPro" id="IPR013662">
    <property type="entry name" value="RIH_assoc-dom"/>
</dbReference>
<organism evidence="9 10">
    <name type="scientific">Halteria grandinella</name>
    <dbReference type="NCBI Taxonomy" id="5974"/>
    <lineage>
        <taxon>Eukaryota</taxon>
        <taxon>Sar</taxon>
        <taxon>Alveolata</taxon>
        <taxon>Ciliophora</taxon>
        <taxon>Intramacronucleata</taxon>
        <taxon>Spirotrichea</taxon>
        <taxon>Stichotrichia</taxon>
        <taxon>Sporadotrichida</taxon>
        <taxon>Halteriidae</taxon>
        <taxon>Halteria</taxon>
    </lineage>
</organism>
<evidence type="ECO:0000256" key="1">
    <source>
        <dbReference type="ARBA" id="ARBA00004141"/>
    </source>
</evidence>
<evidence type="ECO:0000256" key="5">
    <source>
        <dbReference type="SAM" id="Coils"/>
    </source>
</evidence>
<comment type="subcellular location">
    <subcellularLocation>
        <location evidence="1">Membrane</location>
        <topology evidence="1">Multi-pass membrane protein</topology>
    </subcellularLocation>
</comment>
<evidence type="ECO:0000256" key="6">
    <source>
        <dbReference type="SAM" id="Phobius"/>
    </source>
</evidence>
<name>A0A8J8SXM7_HALGN</name>
<accession>A0A8J8SXM7</accession>
<keyword evidence="5" id="KW-0175">Coiled coil</keyword>
<keyword evidence="10" id="KW-1185">Reference proteome</keyword>
<reference evidence="9" key="1">
    <citation type="submission" date="2019-06" db="EMBL/GenBank/DDBJ databases">
        <authorList>
            <person name="Zheng W."/>
        </authorList>
    </citation>
    <scope>NUCLEOTIDE SEQUENCE</scope>
    <source>
        <strain evidence="9">QDHG01</strain>
    </source>
</reference>
<dbReference type="EMBL" id="RRYP01017563">
    <property type="protein sequence ID" value="TNV74058.1"/>
    <property type="molecule type" value="Genomic_DNA"/>
</dbReference>
<sequence>MENKDLTTPSAEWDTDDWSKYEYQIQERQNMMTELGMVKLICRVISNESSLGIKEEAVLAAIALLLGGNPKSQRKFCRYIEKDSENIFVLKLKETINQCYELIKKTEAKRNMMMQKHYSIQNKIDEMTELIGSGEHPEIKKLEQQLQIVEEEMREQEQQYETNDDEVLTPQRALRYLQLIMRFLQLLCENHNINLQNQLREQINIDGNVSGKTFDFVSQLARMVGEFYKIFSSYTCDLGQQMIDSLIEFIQGPCKGNQDALISAKIIDSSRDFLAGFEKPNEYLPLGFEDNDEDIEKIAEFKAKIVTLLLSLLEGDLDIPKIDKMSNALDFTVVKDRMLTVFTVFAEKLLDQTDLDIANLTLSQVNKKLERDSFEESITEAFELFILMQTLAQNSDVAKMNLERKRFNAEQWKAYDFVRSHTGKIEINVNGNLQAVYFPIRPACHYLSEPSKKQLMLEVNRESQSNKVEGLMNAAPDLIDEMIYNEGLSRSSFAITPDRMAMLKDFSTILSVLMNLMLIIFVERTEHYRELYVPQFASDAIAYGGIVQGISSGVLILFYAMARGGLITKAKWRDFVKSNQKTMKTFDNEDRLDITEMSIENTHTILLTKGPEASEFNVDGKIYFGNCYTRFEYYMFNILFFIQDGTFIYYVLYFMISMLGFFYLDVFYALHLLDFITRSPTLQNVIKSVTLNGGQFLMTALLTATIIFIYTTIGFFYLQDFYIDLNVNKFEDNPSENFCTNMLQCYVKMLDAGLRNGGGIGDATLPIVYDNTETYFVKFAFDCTFHILVIIVMINILFGIIIDTFAQLRDLKQSIDIDMRNICYICSIDRNTFDKYSDGFERHIVRDHNLWQYVFYIVHLQAKDSTEYTGIESYVYEKYEGGDISWVPLMKAEEAEGGEAEE</sequence>
<evidence type="ECO:0000256" key="4">
    <source>
        <dbReference type="ARBA" id="ARBA00023136"/>
    </source>
</evidence>
<keyword evidence="4 6" id="KW-0472">Membrane</keyword>
<dbReference type="PANTHER" id="PTHR13715:SF99">
    <property type="entry name" value="INOSITOL 1,4,5-TRISPHOSPHATE RECEPTOR-LIKE PROTEIN A"/>
    <property type="match status" value="1"/>
</dbReference>
<dbReference type="GO" id="GO:0005216">
    <property type="term" value="F:monoatomic ion channel activity"/>
    <property type="evidence" value="ECO:0007669"/>
    <property type="project" value="InterPro"/>
</dbReference>
<evidence type="ECO:0000313" key="9">
    <source>
        <dbReference type="EMBL" id="TNV74058.1"/>
    </source>
</evidence>
<feature type="domain" description="RyR/IP3R Homology associated" evidence="8">
    <location>
        <begin position="175"/>
        <end position="272"/>
    </location>
</feature>
<proteinExistence type="predicted"/>
<dbReference type="OrthoDB" id="295684at2759"/>
<protein>
    <recommendedName>
        <fullName evidence="11">RyR/IP3R Homology associated domain-containing protein</fullName>
    </recommendedName>
</protein>
<evidence type="ECO:0000259" key="7">
    <source>
        <dbReference type="Pfam" id="PF00520"/>
    </source>
</evidence>
<feature type="transmembrane region" description="Helical" evidence="6">
    <location>
        <begin position="501"/>
        <end position="521"/>
    </location>
</feature>
<comment type="caution">
    <text evidence="9">The sequence shown here is derived from an EMBL/GenBank/DDBJ whole genome shotgun (WGS) entry which is preliminary data.</text>
</comment>
<dbReference type="InterPro" id="IPR005821">
    <property type="entry name" value="Ion_trans_dom"/>
</dbReference>
<evidence type="ECO:0000313" key="10">
    <source>
        <dbReference type="Proteomes" id="UP000785679"/>
    </source>
</evidence>
<feature type="transmembrane region" description="Helical" evidence="6">
    <location>
        <begin position="541"/>
        <end position="562"/>
    </location>
</feature>
<dbReference type="AlphaFoldDB" id="A0A8J8SXM7"/>
<dbReference type="Pfam" id="PF08454">
    <property type="entry name" value="RIH_assoc"/>
    <property type="match status" value="1"/>
</dbReference>
<feature type="transmembrane region" description="Helical" evidence="6">
    <location>
        <begin position="785"/>
        <end position="806"/>
    </location>
</feature>
<gene>
    <name evidence="9" type="ORF">FGO68_gene7615</name>
</gene>
<dbReference type="GO" id="GO:0016020">
    <property type="term" value="C:membrane"/>
    <property type="evidence" value="ECO:0007669"/>
    <property type="project" value="UniProtKB-SubCell"/>
</dbReference>